<comment type="caution">
    <text evidence="6">The sequence shown here is derived from an EMBL/GenBank/DDBJ whole genome shotgun (WGS) entry which is preliminary data.</text>
</comment>
<dbReference type="SUPFAM" id="SSF144083">
    <property type="entry name" value="Magnesium transport protein CorA, transmembrane region"/>
    <property type="match status" value="1"/>
</dbReference>
<dbReference type="InterPro" id="IPR002523">
    <property type="entry name" value="MgTranspt_CorA/ZnTranspt_ZntB"/>
</dbReference>
<evidence type="ECO:0000313" key="6">
    <source>
        <dbReference type="EMBL" id="KAK7519089.1"/>
    </source>
</evidence>
<feature type="transmembrane region" description="Helical" evidence="5">
    <location>
        <begin position="493"/>
        <end position="515"/>
    </location>
</feature>
<evidence type="ECO:0000256" key="1">
    <source>
        <dbReference type="ARBA" id="ARBA00004651"/>
    </source>
</evidence>
<dbReference type="PANTHER" id="PTHR46494">
    <property type="entry name" value="CORA FAMILY METAL ION TRANSPORTER (EUROFUNG)"/>
    <property type="match status" value="1"/>
</dbReference>
<evidence type="ECO:0000256" key="2">
    <source>
        <dbReference type="ARBA" id="ARBA00022692"/>
    </source>
</evidence>
<proteinExistence type="predicted"/>
<evidence type="ECO:0000256" key="5">
    <source>
        <dbReference type="SAM" id="Phobius"/>
    </source>
</evidence>
<dbReference type="Proteomes" id="UP001363622">
    <property type="component" value="Unassembled WGS sequence"/>
</dbReference>
<dbReference type="Pfam" id="PF01544">
    <property type="entry name" value="CorA"/>
    <property type="match status" value="1"/>
</dbReference>
<keyword evidence="3 5" id="KW-1133">Transmembrane helix</keyword>
<protein>
    <submittedName>
        <fullName evidence="6">Uncharacterized protein</fullName>
    </submittedName>
</protein>
<dbReference type="PANTHER" id="PTHR46494:SF1">
    <property type="entry name" value="CORA FAMILY METAL ION TRANSPORTER (EUROFUNG)"/>
    <property type="match status" value="1"/>
</dbReference>
<keyword evidence="7" id="KW-1185">Reference proteome</keyword>
<evidence type="ECO:0000256" key="4">
    <source>
        <dbReference type="ARBA" id="ARBA00023136"/>
    </source>
</evidence>
<evidence type="ECO:0000256" key="3">
    <source>
        <dbReference type="ARBA" id="ARBA00022989"/>
    </source>
</evidence>
<reference evidence="6 7" key="1">
    <citation type="submission" date="2024-04" db="EMBL/GenBank/DDBJ databases">
        <title>Phyllosticta paracitricarpa is synonymous to the EU quarantine fungus P. citricarpa based on phylogenomic analyses.</title>
        <authorList>
            <consortium name="Lawrence Berkeley National Laboratory"/>
            <person name="Van Ingen-Buijs V.A."/>
            <person name="Van Westerhoven A.C."/>
            <person name="Haridas S."/>
            <person name="Skiadas P."/>
            <person name="Martin F."/>
            <person name="Groenewald J.Z."/>
            <person name="Crous P.W."/>
            <person name="Seidl M.F."/>
        </authorList>
    </citation>
    <scope>NUCLEOTIDE SEQUENCE [LARGE SCALE GENOMIC DNA]</scope>
    <source>
        <strain evidence="6 7">CBS 123371</strain>
    </source>
</reference>
<accession>A0ABR1KQ94</accession>
<dbReference type="EMBL" id="JBBPHU010000004">
    <property type="protein sequence ID" value="KAK7519089.1"/>
    <property type="molecule type" value="Genomic_DNA"/>
</dbReference>
<gene>
    <name evidence="6" type="ORF">IWZ03DRAFT_375405</name>
</gene>
<sequence length="531" mass="62565">MMNPYQAAEFQPLKRRRRRPKTIAPLQEISVADLAGLDTRGDVEVFGSHDSLGRLAREYHSAWKKDRRYSENLDPLFRRFQRSLIVVRPDFDLDKFGAASSCDDPELPTVDEDILVHLRRAVSLEPLVFDAYGNANHWQSDDFLFHVPFYTAKSRYEVQQDDLRRGIKTRGTCGDKRLKMESKRHETYFIRQAISIAVFLESDKRYYSVAKRPIERYKWDKWVALAVAPDFVLTEQKIEELLEGRFDALPQFVVWKRTDWENDDKPWRKFKNAYFFQNHLVVVLFANLVEQWKKNMEHVDRICEDIENELNGNLPNFAYFQKESLDTLDRIYRASKNIETLEKCLYYVLDESNGIWLNFRNGKARAIMGDWEKRLKDLIRENESEMLNRRPPPHDTDRERYQVGLWKDILWSFADKQINSFKRISVRLAERREKLESMRQLLVDLSQTRASLYANRLGEHVNYLTYISIIFLPLGFCTSLWSMNYDLHSRTAFVVVMSLMVVTTLALIGGLILGLNYRLGRTSRQSPGSIL</sequence>
<dbReference type="Gene3D" id="1.20.58.340">
    <property type="entry name" value="Magnesium transport protein CorA, transmembrane region"/>
    <property type="match status" value="1"/>
</dbReference>
<comment type="subcellular location">
    <subcellularLocation>
        <location evidence="1">Cell membrane</location>
        <topology evidence="1">Multi-pass membrane protein</topology>
    </subcellularLocation>
</comment>
<keyword evidence="4 5" id="KW-0472">Membrane</keyword>
<feature type="transmembrane region" description="Helical" evidence="5">
    <location>
        <begin position="463"/>
        <end position="481"/>
    </location>
</feature>
<organism evidence="6 7">
    <name type="scientific">Phyllosticta citriasiana</name>
    <dbReference type="NCBI Taxonomy" id="595635"/>
    <lineage>
        <taxon>Eukaryota</taxon>
        <taxon>Fungi</taxon>
        <taxon>Dikarya</taxon>
        <taxon>Ascomycota</taxon>
        <taxon>Pezizomycotina</taxon>
        <taxon>Dothideomycetes</taxon>
        <taxon>Dothideomycetes incertae sedis</taxon>
        <taxon>Botryosphaeriales</taxon>
        <taxon>Phyllostictaceae</taxon>
        <taxon>Phyllosticta</taxon>
    </lineage>
</organism>
<name>A0ABR1KQ94_9PEZI</name>
<evidence type="ECO:0000313" key="7">
    <source>
        <dbReference type="Proteomes" id="UP001363622"/>
    </source>
</evidence>
<keyword evidence="2 5" id="KW-0812">Transmembrane</keyword>
<dbReference type="InterPro" id="IPR045863">
    <property type="entry name" value="CorA_TM1_TM2"/>
</dbReference>